<sequence length="503" mass="54477">MDVNLESAPSELKKTSRCFLGQRHIVVIIGFFNTFLIQSNRLVLGVGIAAMEKHKQANETSERISSDFSCPLPSLPAITVAVSNLQGEFDWSAELQGYVLAAGFLGYLITQSPAGWLADSVGSKPLLVFSNCLTGLFVIISPLAARWHVYALMAVQFLRGASQGITNPAIFKMLSHWIPRTERGTLNGISVCGFPVGIAIGGMVTGLLSDIPGLGWPSAFYMWGTVTVLLAIVTHFIYYEHPVINPWITDEELKFITNGLETKVPQKPPPTPWKKIFASVPVYAYFYGLFGDCWGIAYFLTVQPTYMGTMLHFSINENGVTSCLPVLLTALSGVLASIISHFVSKKNLISLNKLRKTTTSISAFGFSLCMAGILLAGCDVTINVLCFSISLFFKGCALAGIVIAGVDMAPAFAGTVCGVGSTVAAIGSFLVPVTTGLLTTHETLSEWRKVFWLNLGVVGSSGIVYILFGSAEVQPWNYSVDEEPTEAPNEKRKSTEKCFFLEI</sequence>
<reference evidence="9 10" key="1">
    <citation type="submission" date="2024-04" db="EMBL/GenBank/DDBJ databases">
        <authorList>
            <person name="Rising A."/>
            <person name="Reimegard J."/>
            <person name="Sonavane S."/>
            <person name="Akerstrom W."/>
            <person name="Nylinder S."/>
            <person name="Hedman E."/>
            <person name="Kallberg Y."/>
        </authorList>
    </citation>
    <scope>NUCLEOTIDE SEQUENCE [LARGE SCALE GENOMIC DNA]</scope>
</reference>
<evidence type="ECO:0000256" key="3">
    <source>
        <dbReference type="ARBA" id="ARBA00022692"/>
    </source>
</evidence>
<dbReference type="GO" id="GO:0006820">
    <property type="term" value="P:monoatomic anion transport"/>
    <property type="evidence" value="ECO:0007669"/>
    <property type="project" value="TreeGrafter"/>
</dbReference>
<dbReference type="InterPro" id="IPR020846">
    <property type="entry name" value="MFS_dom"/>
</dbReference>
<evidence type="ECO:0000313" key="9">
    <source>
        <dbReference type="EMBL" id="CAL1270651.1"/>
    </source>
</evidence>
<proteinExistence type="predicted"/>
<gene>
    <name evidence="9" type="ORF">LARSCL_LOCUS5416</name>
</gene>
<dbReference type="InterPro" id="IPR011701">
    <property type="entry name" value="MFS"/>
</dbReference>
<comment type="caution">
    <text evidence="9">The sequence shown here is derived from an EMBL/GenBank/DDBJ whole genome shotgun (WGS) entry which is preliminary data.</text>
</comment>
<dbReference type="SUPFAM" id="SSF103473">
    <property type="entry name" value="MFS general substrate transporter"/>
    <property type="match status" value="1"/>
</dbReference>
<keyword evidence="10" id="KW-1185">Reference proteome</keyword>
<dbReference type="FunFam" id="1.20.1250.20:FF:000003">
    <property type="entry name" value="Solute carrier family 17 member 3"/>
    <property type="match status" value="1"/>
</dbReference>
<feature type="transmembrane region" description="Helical" evidence="7">
    <location>
        <begin position="220"/>
        <end position="239"/>
    </location>
</feature>
<feature type="non-terminal residue" evidence="9">
    <location>
        <position position="503"/>
    </location>
</feature>
<keyword evidence="6 7" id="KW-0472">Membrane</keyword>
<dbReference type="FunFam" id="1.20.1250.20:FF:000423">
    <property type="entry name" value="Putative inorganic phosphate cotransporter-like Protein"/>
    <property type="match status" value="1"/>
</dbReference>
<name>A0AAV1ZG01_9ARAC</name>
<dbReference type="GO" id="GO:0015293">
    <property type="term" value="F:symporter activity"/>
    <property type="evidence" value="ECO:0007669"/>
    <property type="project" value="UniProtKB-KW"/>
</dbReference>
<evidence type="ECO:0000313" key="10">
    <source>
        <dbReference type="Proteomes" id="UP001497382"/>
    </source>
</evidence>
<dbReference type="AlphaFoldDB" id="A0AAV1ZG01"/>
<feature type="transmembrane region" description="Helical" evidence="7">
    <location>
        <begin position="20"/>
        <end position="37"/>
    </location>
</feature>
<evidence type="ECO:0000256" key="2">
    <source>
        <dbReference type="ARBA" id="ARBA00022448"/>
    </source>
</evidence>
<dbReference type="Gene3D" id="1.20.1250.20">
    <property type="entry name" value="MFS general substrate transporter like domains"/>
    <property type="match status" value="1"/>
</dbReference>
<keyword evidence="2" id="KW-0813">Transport</keyword>
<dbReference type="EMBL" id="CAXIEN010000050">
    <property type="protein sequence ID" value="CAL1270651.1"/>
    <property type="molecule type" value="Genomic_DNA"/>
</dbReference>
<dbReference type="Pfam" id="PF07690">
    <property type="entry name" value="MFS_1"/>
    <property type="match status" value="1"/>
</dbReference>
<accession>A0AAV1ZG01</accession>
<evidence type="ECO:0000256" key="4">
    <source>
        <dbReference type="ARBA" id="ARBA00022847"/>
    </source>
</evidence>
<feature type="transmembrane region" description="Helical" evidence="7">
    <location>
        <begin position="186"/>
        <end position="208"/>
    </location>
</feature>
<feature type="transmembrane region" description="Helical" evidence="7">
    <location>
        <begin position="276"/>
        <end position="299"/>
    </location>
</feature>
<dbReference type="InterPro" id="IPR036259">
    <property type="entry name" value="MFS_trans_sf"/>
</dbReference>
<feature type="transmembrane region" description="Helical" evidence="7">
    <location>
        <begin position="451"/>
        <end position="468"/>
    </location>
</feature>
<keyword evidence="3 7" id="KW-0812">Transmembrane</keyword>
<organism evidence="9 10">
    <name type="scientific">Larinioides sclopetarius</name>
    <dbReference type="NCBI Taxonomy" id="280406"/>
    <lineage>
        <taxon>Eukaryota</taxon>
        <taxon>Metazoa</taxon>
        <taxon>Ecdysozoa</taxon>
        <taxon>Arthropoda</taxon>
        <taxon>Chelicerata</taxon>
        <taxon>Arachnida</taxon>
        <taxon>Araneae</taxon>
        <taxon>Araneomorphae</taxon>
        <taxon>Entelegynae</taxon>
        <taxon>Araneoidea</taxon>
        <taxon>Araneidae</taxon>
        <taxon>Larinioides</taxon>
    </lineage>
</organism>
<keyword evidence="4" id="KW-0769">Symport</keyword>
<evidence type="ECO:0000256" key="5">
    <source>
        <dbReference type="ARBA" id="ARBA00022989"/>
    </source>
</evidence>
<keyword evidence="5 7" id="KW-1133">Transmembrane helix</keyword>
<dbReference type="PANTHER" id="PTHR11662">
    <property type="entry name" value="SOLUTE CARRIER FAMILY 17"/>
    <property type="match status" value="1"/>
</dbReference>
<feature type="transmembrane region" description="Helical" evidence="7">
    <location>
        <begin position="125"/>
        <end position="144"/>
    </location>
</feature>
<dbReference type="GO" id="GO:0016020">
    <property type="term" value="C:membrane"/>
    <property type="evidence" value="ECO:0007669"/>
    <property type="project" value="UniProtKB-SubCell"/>
</dbReference>
<feature type="transmembrane region" description="Helical" evidence="7">
    <location>
        <begin position="411"/>
        <end position="431"/>
    </location>
</feature>
<dbReference type="PANTHER" id="PTHR11662:SF399">
    <property type="entry name" value="FI19708P1-RELATED"/>
    <property type="match status" value="1"/>
</dbReference>
<protein>
    <recommendedName>
        <fullName evidence="8">Major facilitator superfamily (MFS) profile domain-containing protein</fullName>
    </recommendedName>
</protein>
<evidence type="ECO:0000256" key="6">
    <source>
        <dbReference type="ARBA" id="ARBA00023136"/>
    </source>
</evidence>
<dbReference type="Proteomes" id="UP001497382">
    <property type="component" value="Unassembled WGS sequence"/>
</dbReference>
<evidence type="ECO:0000256" key="1">
    <source>
        <dbReference type="ARBA" id="ARBA00004141"/>
    </source>
</evidence>
<feature type="domain" description="Major facilitator superfamily (MFS) profile" evidence="8">
    <location>
        <begin position="26"/>
        <end position="474"/>
    </location>
</feature>
<feature type="transmembrane region" description="Helical" evidence="7">
    <location>
        <begin position="359"/>
        <end position="376"/>
    </location>
</feature>
<evidence type="ECO:0000259" key="8">
    <source>
        <dbReference type="PROSITE" id="PS50850"/>
    </source>
</evidence>
<dbReference type="InterPro" id="IPR050382">
    <property type="entry name" value="MFS_Na/Anion_cotransporter"/>
</dbReference>
<comment type="subcellular location">
    <subcellularLocation>
        <location evidence="1">Membrane</location>
        <topology evidence="1">Multi-pass membrane protein</topology>
    </subcellularLocation>
</comment>
<feature type="transmembrane region" description="Helical" evidence="7">
    <location>
        <begin position="319"/>
        <end position="339"/>
    </location>
</feature>
<feature type="transmembrane region" description="Helical" evidence="7">
    <location>
        <begin position="382"/>
        <end position="404"/>
    </location>
</feature>
<evidence type="ECO:0000256" key="7">
    <source>
        <dbReference type="SAM" id="Phobius"/>
    </source>
</evidence>
<dbReference type="PROSITE" id="PS50850">
    <property type="entry name" value="MFS"/>
    <property type="match status" value="1"/>
</dbReference>